<keyword evidence="2" id="KW-1185">Reference proteome</keyword>
<sequence>MAEAGYFKPLVHYLKEGSDMSKILMATAI</sequence>
<accession>A0AAV3QWX3</accession>
<name>A0AAV3QWX3_LITER</name>
<dbReference type="EMBL" id="BAABME010006112">
    <property type="protein sequence ID" value="GAA0167481.1"/>
    <property type="molecule type" value="Genomic_DNA"/>
</dbReference>
<gene>
    <name evidence="1" type="ORF">LIER_22407</name>
</gene>
<evidence type="ECO:0000313" key="2">
    <source>
        <dbReference type="Proteomes" id="UP001454036"/>
    </source>
</evidence>
<protein>
    <submittedName>
        <fullName evidence="1">Uncharacterized protein</fullName>
    </submittedName>
</protein>
<organism evidence="1 2">
    <name type="scientific">Lithospermum erythrorhizon</name>
    <name type="common">Purple gromwell</name>
    <name type="synonym">Lithospermum officinale var. erythrorhizon</name>
    <dbReference type="NCBI Taxonomy" id="34254"/>
    <lineage>
        <taxon>Eukaryota</taxon>
        <taxon>Viridiplantae</taxon>
        <taxon>Streptophyta</taxon>
        <taxon>Embryophyta</taxon>
        <taxon>Tracheophyta</taxon>
        <taxon>Spermatophyta</taxon>
        <taxon>Magnoliopsida</taxon>
        <taxon>eudicotyledons</taxon>
        <taxon>Gunneridae</taxon>
        <taxon>Pentapetalae</taxon>
        <taxon>asterids</taxon>
        <taxon>lamiids</taxon>
        <taxon>Boraginales</taxon>
        <taxon>Boraginaceae</taxon>
        <taxon>Boraginoideae</taxon>
        <taxon>Lithospermeae</taxon>
        <taxon>Lithospermum</taxon>
    </lineage>
</organism>
<proteinExistence type="predicted"/>
<comment type="caution">
    <text evidence="1">The sequence shown here is derived from an EMBL/GenBank/DDBJ whole genome shotgun (WGS) entry which is preliminary data.</text>
</comment>
<evidence type="ECO:0000313" key="1">
    <source>
        <dbReference type="EMBL" id="GAA0167481.1"/>
    </source>
</evidence>
<reference evidence="1 2" key="1">
    <citation type="submission" date="2024-01" db="EMBL/GenBank/DDBJ databases">
        <title>The complete chloroplast genome sequence of Lithospermum erythrorhizon: insights into the phylogenetic relationship among Boraginaceae species and the maternal lineages of purple gromwells.</title>
        <authorList>
            <person name="Okada T."/>
            <person name="Watanabe K."/>
        </authorList>
    </citation>
    <scope>NUCLEOTIDE SEQUENCE [LARGE SCALE GENOMIC DNA]</scope>
</reference>
<dbReference type="AlphaFoldDB" id="A0AAV3QWX3"/>
<dbReference type="Proteomes" id="UP001454036">
    <property type="component" value="Unassembled WGS sequence"/>
</dbReference>